<dbReference type="Proteomes" id="UP001151699">
    <property type="component" value="Unassembled WGS sequence"/>
</dbReference>
<organism evidence="1 2">
    <name type="scientific">Pseudolycoriella hygida</name>
    <dbReference type="NCBI Taxonomy" id="35572"/>
    <lineage>
        <taxon>Eukaryota</taxon>
        <taxon>Metazoa</taxon>
        <taxon>Ecdysozoa</taxon>
        <taxon>Arthropoda</taxon>
        <taxon>Hexapoda</taxon>
        <taxon>Insecta</taxon>
        <taxon>Pterygota</taxon>
        <taxon>Neoptera</taxon>
        <taxon>Endopterygota</taxon>
        <taxon>Diptera</taxon>
        <taxon>Nematocera</taxon>
        <taxon>Sciaroidea</taxon>
        <taxon>Sciaridae</taxon>
        <taxon>Pseudolycoriella</taxon>
    </lineage>
</organism>
<evidence type="ECO:0000313" key="2">
    <source>
        <dbReference type="Proteomes" id="UP001151699"/>
    </source>
</evidence>
<sequence length="113" mass="12260">YSVTTACTPTPRSAATPVGDNYKLHVGIKLTFDNVPPDSNAGLRNKLGAQTIAKLRSVIPVLADCRDILFKRRRDGRDKMKLRKKAISLPCFRSTGFVGETANDPTSGAGRTK</sequence>
<comment type="caution">
    <text evidence="1">The sequence shown here is derived from an EMBL/GenBank/DDBJ whole genome shotgun (WGS) entry which is preliminary data.</text>
</comment>
<keyword evidence="2" id="KW-1185">Reference proteome</keyword>
<protein>
    <submittedName>
        <fullName evidence="1">Uncharacterized protein</fullName>
    </submittedName>
</protein>
<evidence type="ECO:0000313" key="1">
    <source>
        <dbReference type="EMBL" id="KAJ6623595.1"/>
    </source>
</evidence>
<reference evidence="1" key="1">
    <citation type="submission" date="2022-07" db="EMBL/GenBank/DDBJ databases">
        <authorList>
            <person name="Trinca V."/>
            <person name="Uliana J.V.C."/>
            <person name="Torres T.T."/>
            <person name="Ward R.J."/>
            <person name="Monesi N."/>
        </authorList>
    </citation>
    <scope>NUCLEOTIDE SEQUENCE</scope>
    <source>
        <strain evidence="1">HSMRA1968</strain>
        <tissue evidence="1">Whole embryos</tissue>
    </source>
</reference>
<dbReference type="EMBL" id="WJQU01003583">
    <property type="protein sequence ID" value="KAJ6623595.1"/>
    <property type="molecule type" value="Genomic_DNA"/>
</dbReference>
<feature type="non-terminal residue" evidence="1">
    <location>
        <position position="1"/>
    </location>
</feature>
<name>A0A9Q0MI44_9DIPT</name>
<accession>A0A9Q0MI44</accession>
<dbReference type="AlphaFoldDB" id="A0A9Q0MI44"/>
<feature type="non-terminal residue" evidence="1">
    <location>
        <position position="113"/>
    </location>
</feature>
<gene>
    <name evidence="1" type="ORF">Bhyg_17322</name>
</gene>
<proteinExistence type="predicted"/>